<accession>A0A7C1SVA0</accession>
<gene>
    <name evidence="1" type="ORF">ENP70_01425</name>
</gene>
<proteinExistence type="predicted"/>
<reference evidence="1" key="1">
    <citation type="journal article" date="2020" name="mSystems">
        <title>Genome- and Community-Level Interaction Insights into Carbon Utilization and Element Cycling Functions of Hydrothermarchaeota in Hydrothermal Sediment.</title>
        <authorList>
            <person name="Zhou Z."/>
            <person name="Liu Y."/>
            <person name="Xu W."/>
            <person name="Pan J."/>
            <person name="Luo Z.H."/>
            <person name="Li M."/>
        </authorList>
    </citation>
    <scope>NUCLEOTIDE SEQUENCE [LARGE SCALE GENOMIC DNA]</scope>
    <source>
        <strain evidence="1">SpSt-243</strain>
    </source>
</reference>
<comment type="caution">
    <text evidence="1">The sequence shown here is derived from an EMBL/GenBank/DDBJ whole genome shotgun (WGS) entry which is preliminary data.</text>
</comment>
<evidence type="ECO:0000313" key="1">
    <source>
        <dbReference type="EMBL" id="HEB42377.1"/>
    </source>
</evidence>
<organism evidence="1">
    <name type="scientific">Agrobacterium albertimagni</name>
    <dbReference type="NCBI Taxonomy" id="147266"/>
    <lineage>
        <taxon>Bacteria</taxon>
        <taxon>Pseudomonadati</taxon>
        <taxon>Pseudomonadota</taxon>
        <taxon>Alphaproteobacteria</taxon>
        <taxon>Hyphomicrobiales</taxon>
        <taxon>Rhizobiaceae</taxon>
        <taxon>Rhizobium/Agrobacterium group</taxon>
        <taxon>Agrobacterium</taxon>
    </lineage>
</organism>
<dbReference type="AlphaFoldDB" id="A0A7C1SVA0"/>
<name>A0A7C1SVA0_9HYPH</name>
<sequence length="208" mass="22172">MQISSNAYSSYSTYQNAGGSKAKSDGGASDESFASLANYGSSDNTIFQNLLDEPSVQDNISVNEDGTYTFSYDGTSTLSTQETIARLLVSQQNGYTSEDPGAVSPYSTSELENFRQLTGYNLIQAGGLYTVVDDYGNPPATDDQTMVQAAWDAFDLAKGANDLTDSGADITKQDLLDAITGLRNAPGANQNLYDALFNMVSTSWSDDA</sequence>
<dbReference type="EMBL" id="DSKI01000082">
    <property type="protein sequence ID" value="HEB42377.1"/>
    <property type="molecule type" value="Genomic_DNA"/>
</dbReference>
<protein>
    <submittedName>
        <fullName evidence="1">Uncharacterized protein</fullName>
    </submittedName>
</protein>